<feature type="transmembrane region" description="Helical" evidence="7">
    <location>
        <begin position="285"/>
        <end position="304"/>
    </location>
</feature>
<evidence type="ECO:0000259" key="8">
    <source>
        <dbReference type="PROSITE" id="PS50928"/>
    </source>
</evidence>
<comment type="similarity">
    <text evidence="7">Belongs to the binding-protein-dependent transport system permease family.</text>
</comment>
<feature type="domain" description="ABC transmembrane type-1" evidence="8">
    <location>
        <begin position="85"/>
        <end position="300"/>
    </location>
</feature>
<keyword evidence="3" id="KW-1003">Cell membrane</keyword>
<dbReference type="GO" id="GO:0055085">
    <property type="term" value="P:transmembrane transport"/>
    <property type="evidence" value="ECO:0007669"/>
    <property type="project" value="InterPro"/>
</dbReference>
<dbReference type="EMBL" id="CP000702">
    <property type="protein sequence ID" value="ABQ46655.1"/>
    <property type="molecule type" value="Genomic_DNA"/>
</dbReference>
<feature type="transmembrane region" description="Helical" evidence="7">
    <location>
        <begin position="172"/>
        <end position="195"/>
    </location>
</feature>
<gene>
    <name evidence="9" type="ordered locus">Tpet_0635</name>
</gene>
<keyword evidence="6 7" id="KW-0472">Membrane</keyword>
<evidence type="ECO:0000256" key="2">
    <source>
        <dbReference type="ARBA" id="ARBA00022448"/>
    </source>
</evidence>
<reference evidence="9 10" key="2">
    <citation type="journal article" date="2009" name="Proc. Natl. Acad. Sci. U.S.A.">
        <title>On the chimeric nature, thermophilic origin, and phylogenetic placement of the Thermotogales.</title>
        <authorList>
            <person name="Zhaxybayeva O."/>
            <person name="Swithers K.S."/>
            <person name="Lapierre P."/>
            <person name="Fournier G.P."/>
            <person name="Bickhart D.M."/>
            <person name="DeBoy R.T."/>
            <person name="Nelson K.E."/>
            <person name="Nesbo C.L."/>
            <person name="Doolittle W.F."/>
            <person name="Gogarten J.P."/>
            <person name="Noll K.M."/>
        </authorList>
    </citation>
    <scope>NUCLEOTIDE SEQUENCE [LARGE SCALE GENOMIC DNA]</scope>
    <source>
        <strain evidence="10">ATCC BAA-488 / DSM 13995 / JCM 10881 / RKU-1</strain>
    </source>
</reference>
<evidence type="ECO:0000256" key="4">
    <source>
        <dbReference type="ARBA" id="ARBA00022692"/>
    </source>
</evidence>
<dbReference type="SUPFAM" id="SSF161098">
    <property type="entry name" value="MetI-like"/>
    <property type="match status" value="1"/>
</dbReference>
<organism evidence="9 10">
    <name type="scientific">Thermotoga petrophila (strain ATCC BAA-488 / DSM 13995 / JCM 10881 / RKU-1)</name>
    <dbReference type="NCBI Taxonomy" id="390874"/>
    <lineage>
        <taxon>Bacteria</taxon>
        <taxon>Thermotogati</taxon>
        <taxon>Thermotogota</taxon>
        <taxon>Thermotogae</taxon>
        <taxon>Thermotogales</taxon>
        <taxon>Thermotogaceae</taxon>
        <taxon>Thermotoga</taxon>
    </lineage>
</organism>
<evidence type="ECO:0000256" key="7">
    <source>
        <dbReference type="RuleBase" id="RU363032"/>
    </source>
</evidence>
<dbReference type="HOGENOM" id="CLU_016047_0_2_0"/>
<dbReference type="KEGG" id="tpt:Tpet_0635"/>
<sequence length="314" mass="36338">MAEKTDILMEKQLKKMRMKRVLKRELGAWGFLLPHFFFFVLFIVIPVVYGFVMSFYRWSLLGTTQFVGLDNYVRIWNDSRFWQSVKNTVMFAIISIPLVMAVSMIFALLLKKKWYGKLWLLVAFVSPTFFSSVGVLTTWRWIFSSAPNGLLNYYLTKLGLLKQPISWFATPARAWVCIIGVTVWWIIGFSILLYLGALQRIPPEQYEAAKIDGAGPWAQFIHITLPWMRNVLFFDVVRQVLLAFGLFDQVYFFTAGGPAGSTRTMVYYLYMVGFERQQLGRAAAISWYMFIIIFGFALINLFILTKSIRGAEGE</sequence>
<reference evidence="10" key="1">
    <citation type="submission" date="2007-05" db="EMBL/GenBank/DDBJ databases">
        <title>Complete sequence of Thermotoga petrophila RKU-1.</title>
        <authorList>
            <consortium name="US DOE Joint Genome Institute"/>
            <person name="Copeland A."/>
            <person name="Lucas S."/>
            <person name="Lapidus A."/>
            <person name="Barry K."/>
            <person name="Glavina del Rio T."/>
            <person name="Dalin E."/>
            <person name="Tice H."/>
            <person name="Pitluck S."/>
            <person name="Sims D."/>
            <person name="Brettin T."/>
            <person name="Bruce D."/>
            <person name="Detter J.C."/>
            <person name="Han C."/>
            <person name="Tapia R."/>
            <person name="Schmutz J."/>
            <person name="Larimer F."/>
            <person name="Land M."/>
            <person name="Hauser L."/>
            <person name="Kyrpides N."/>
            <person name="Mikhailova N."/>
            <person name="Nelson K."/>
            <person name="Gogarten J.P."/>
            <person name="Noll K."/>
            <person name="Richardson P."/>
        </authorList>
    </citation>
    <scope>NUCLEOTIDE SEQUENCE [LARGE SCALE GENOMIC DNA]</scope>
    <source>
        <strain evidence="10">ATCC BAA-488 / DSM 13995 / JCM 10881 / RKU-1</strain>
    </source>
</reference>
<feature type="transmembrane region" description="Helical" evidence="7">
    <location>
        <begin position="118"/>
        <end position="142"/>
    </location>
</feature>
<dbReference type="Proteomes" id="UP000006558">
    <property type="component" value="Chromosome"/>
</dbReference>
<dbReference type="eggNOG" id="COG1175">
    <property type="taxonomic scope" value="Bacteria"/>
</dbReference>
<dbReference type="RefSeq" id="WP_011943245.1">
    <property type="nucleotide sequence ID" value="NC_009486.1"/>
</dbReference>
<dbReference type="InterPro" id="IPR035906">
    <property type="entry name" value="MetI-like_sf"/>
</dbReference>
<comment type="subcellular location">
    <subcellularLocation>
        <location evidence="1 7">Cell membrane</location>
        <topology evidence="1 7">Multi-pass membrane protein</topology>
    </subcellularLocation>
</comment>
<dbReference type="InterPro" id="IPR051393">
    <property type="entry name" value="ABC_transporter_permease"/>
</dbReference>
<dbReference type="InterPro" id="IPR000515">
    <property type="entry name" value="MetI-like"/>
</dbReference>
<keyword evidence="4 7" id="KW-0812">Transmembrane</keyword>
<dbReference type="GO" id="GO:0005886">
    <property type="term" value="C:plasma membrane"/>
    <property type="evidence" value="ECO:0007669"/>
    <property type="project" value="UniProtKB-SubCell"/>
</dbReference>
<dbReference type="STRING" id="390874.Tpet_0635"/>
<keyword evidence="5 7" id="KW-1133">Transmembrane helix</keyword>
<proteinExistence type="inferred from homology"/>
<dbReference type="Pfam" id="PF00528">
    <property type="entry name" value="BPD_transp_1"/>
    <property type="match status" value="1"/>
</dbReference>
<dbReference type="PANTHER" id="PTHR30193">
    <property type="entry name" value="ABC TRANSPORTER PERMEASE PROTEIN"/>
    <property type="match status" value="1"/>
</dbReference>
<dbReference type="AlphaFoldDB" id="A5IKD2"/>
<dbReference type="Gene3D" id="1.10.3720.10">
    <property type="entry name" value="MetI-like"/>
    <property type="match status" value="1"/>
</dbReference>
<evidence type="ECO:0000313" key="10">
    <source>
        <dbReference type="Proteomes" id="UP000006558"/>
    </source>
</evidence>
<feature type="transmembrane region" description="Helical" evidence="7">
    <location>
        <begin position="89"/>
        <end position="111"/>
    </location>
</feature>
<dbReference type="CDD" id="cd06261">
    <property type="entry name" value="TM_PBP2"/>
    <property type="match status" value="1"/>
</dbReference>
<protein>
    <submittedName>
        <fullName evidence="9">Binding-protein-dependent transport systems inner membrane component</fullName>
    </submittedName>
</protein>
<dbReference type="PROSITE" id="PS50928">
    <property type="entry name" value="ABC_TM1"/>
    <property type="match status" value="1"/>
</dbReference>
<evidence type="ECO:0000313" key="9">
    <source>
        <dbReference type="EMBL" id="ABQ46655.1"/>
    </source>
</evidence>
<keyword evidence="2 7" id="KW-0813">Transport</keyword>
<evidence type="ECO:0000256" key="1">
    <source>
        <dbReference type="ARBA" id="ARBA00004651"/>
    </source>
</evidence>
<dbReference type="PANTHER" id="PTHR30193:SF37">
    <property type="entry name" value="INNER MEMBRANE ABC TRANSPORTER PERMEASE PROTEIN YCJO"/>
    <property type="match status" value="1"/>
</dbReference>
<accession>A5IKD2</accession>
<evidence type="ECO:0000256" key="5">
    <source>
        <dbReference type="ARBA" id="ARBA00022989"/>
    </source>
</evidence>
<name>A5IKD2_THEP1</name>
<evidence type="ECO:0000256" key="3">
    <source>
        <dbReference type="ARBA" id="ARBA00022475"/>
    </source>
</evidence>
<feature type="transmembrane region" description="Helical" evidence="7">
    <location>
        <begin position="26"/>
        <end position="52"/>
    </location>
</feature>
<evidence type="ECO:0000256" key="6">
    <source>
        <dbReference type="ARBA" id="ARBA00023136"/>
    </source>
</evidence>